<dbReference type="Pfam" id="PF00583">
    <property type="entry name" value="Acetyltransf_1"/>
    <property type="match status" value="1"/>
</dbReference>
<dbReference type="RefSeq" id="WP_155189432.1">
    <property type="nucleotide sequence ID" value="NZ_BAAAEA010000001.1"/>
</dbReference>
<sequence>MAIAIKRLTGEALKGALNDLAQLRITVFRDWPYLYDGSLDYEAEYLARYEKADHAIIVGAFDGDTLIGAATGEPLAGELEAFKGPLIDRGFDPDNIFYMAESVLLPAYRGQGLGHRFFDEREAHARSLGYGEAIFCGVLRPEDHPMRPDGYQPLDPFWLKRGYAKLEGVTVSFPWCDVGDKVETEKPMQVWYRRL</sequence>
<proteinExistence type="predicted"/>
<dbReference type="PROSITE" id="PS51186">
    <property type="entry name" value="GNAT"/>
    <property type="match status" value="1"/>
</dbReference>
<name>A0ABY1NDK4_9HYPH</name>
<feature type="domain" description="N-acetyltransferase" evidence="1">
    <location>
        <begin position="3"/>
        <end position="189"/>
    </location>
</feature>
<dbReference type="Proteomes" id="UP001157914">
    <property type="component" value="Unassembled WGS sequence"/>
</dbReference>
<evidence type="ECO:0000313" key="2">
    <source>
        <dbReference type="EMBL" id="SMP07118.1"/>
    </source>
</evidence>
<comment type="caution">
    <text evidence="2">The sequence shown here is derived from an EMBL/GenBank/DDBJ whole genome shotgun (WGS) entry which is preliminary data.</text>
</comment>
<keyword evidence="3" id="KW-1185">Reference proteome</keyword>
<dbReference type="CDD" id="cd04301">
    <property type="entry name" value="NAT_SF"/>
    <property type="match status" value="1"/>
</dbReference>
<dbReference type="EMBL" id="FXTT01000001">
    <property type="protein sequence ID" value="SMP07118.1"/>
    <property type="molecule type" value="Genomic_DNA"/>
</dbReference>
<dbReference type="InterPro" id="IPR016181">
    <property type="entry name" value="Acyl_CoA_acyltransferase"/>
</dbReference>
<gene>
    <name evidence="2" type="ORF">SAMN06265374_0835</name>
</gene>
<reference evidence="2 3" key="1">
    <citation type="submission" date="2017-05" db="EMBL/GenBank/DDBJ databases">
        <authorList>
            <person name="Varghese N."/>
            <person name="Submissions S."/>
        </authorList>
    </citation>
    <scope>NUCLEOTIDE SEQUENCE [LARGE SCALE GENOMIC DNA]</scope>
    <source>
        <strain evidence="2 3">DSM 15949</strain>
    </source>
</reference>
<protein>
    <submittedName>
        <fullName evidence="2">Acetyltransferase (GNAT) family protein</fullName>
    </submittedName>
</protein>
<evidence type="ECO:0000259" key="1">
    <source>
        <dbReference type="PROSITE" id="PS51186"/>
    </source>
</evidence>
<dbReference type="InterPro" id="IPR000182">
    <property type="entry name" value="GNAT_dom"/>
</dbReference>
<dbReference type="Gene3D" id="3.40.630.30">
    <property type="match status" value="1"/>
</dbReference>
<organism evidence="2 3">
    <name type="scientific">Roseibium denhamense</name>
    <dbReference type="NCBI Taxonomy" id="76305"/>
    <lineage>
        <taxon>Bacteria</taxon>
        <taxon>Pseudomonadati</taxon>
        <taxon>Pseudomonadota</taxon>
        <taxon>Alphaproteobacteria</taxon>
        <taxon>Hyphomicrobiales</taxon>
        <taxon>Stappiaceae</taxon>
        <taxon>Roseibium</taxon>
    </lineage>
</organism>
<dbReference type="SUPFAM" id="SSF55729">
    <property type="entry name" value="Acyl-CoA N-acyltransferases (Nat)"/>
    <property type="match status" value="1"/>
</dbReference>
<evidence type="ECO:0000313" key="3">
    <source>
        <dbReference type="Proteomes" id="UP001157914"/>
    </source>
</evidence>
<accession>A0ABY1NDK4</accession>